<dbReference type="AlphaFoldDB" id="A0A109WB76"/>
<reference evidence="1" key="1">
    <citation type="submission" date="2017-11" db="EMBL/GenBank/DDBJ databases">
        <title>Complete Genome Sequence from Moraxella oslensis YHS isolated from human skin.</title>
        <authorList>
            <person name="Lee K."/>
            <person name="Lim J.Y."/>
            <person name="Hwang I."/>
        </authorList>
    </citation>
    <scope>NUCLEOTIDE SEQUENCE</scope>
    <source>
        <strain evidence="1">YHS</strain>
    </source>
</reference>
<protein>
    <submittedName>
        <fullName evidence="1">Exodeoxyribonuclease VII</fullName>
    </submittedName>
</protein>
<dbReference type="EMBL" id="CP024176">
    <property type="protein sequence ID" value="ATQ83410.1"/>
    <property type="molecule type" value="Genomic_DNA"/>
</dbReference>
<dbReference type="InterPro" id="IPR037004">
    <property type="entry name" value="Exonuc_VII_ssu_sf"/>
</dbReference>
<gene>
    <name evidence="1" type="ORF">YHS_05980</name>
</gene>
<accession>A0A109WB76</accession>
<proteinExistence type="predicted"/>
<evidence type="ECO:0000313" key="1">
    <source>
        <dbReference type="EMBL" id="ATQ83410.1"/>
    </source>
</evidence>
<dbReference type="NCBIfam" id="NF045605">
    <property type="entry name" value="xseB_Acin_var"/>
    <property type="match status" value="1"/>
</dbReference>
<name>A0A109WB76_FAUOS</name>
<dbReference type="GO" id="GO:0008855">
    <property type="term" value="F:exodeoxyribonuclease VII activity"/>
    <property type="evidence" value="ECO:0007669"/>
    <property type="project" value="InterPro"/>
</dbReference>
<dbReference type="KEGG" id="mos:AXE82_01695"/>
<dbReference type="SUPFAM" id="SSF116842">
    <property type="entry name" value="XseB-like"/>
    <property type="match status" value="1"/>
</dbReference>
<organism evidence="1">
    <name type="scientific">Faucicola osloensis</name>
    <name type="common">Moraxella osloensis</name>
    <dbReference type="NCBI Taxonomy" id="34062"/>
    <lineage>
        <taxon>Bacteria</taxon>
        <taxon>Pseudomonadati</taxon>
        <taxon>Pseudomonadota</taxon>
        <taxon>Gammaproteobacteria</taxon>
        <taxon>Moraxellales</taxon>
        <taxon>Moraxellaceae</taxon>
        <taxon>Faucicola</taxon>
    </lineage>
</organism>
<sequence length="66" mass="7427">MTMTEPTDFKSAYEVLKTNAQRLQNSQEPNIDALMTIVEQSIDAYKVCQARIDAVEASLNQAFETD</sequence>
<dbReference type="GO" id="GO:0009318">
    <property type="term" value="C:exodeoxyribonuclease VII complex"/>
    <property type="evidence" value="ECO:0007669"/>
    <property type="project" value="InterPro"/>
</dbReference>
<dbReference type="GO" id="GO:0006308">
    <property type="term" value="P:DNA catabolic process"/>
    <property type="evidence" value="ECO:0007669"/>
    <property type="project" value="InterPro"/>
</dbReference>